<feature type="compositionally biased region" description="Basic and acidic residues" evidence="1">
    <location>
        <begin position="54"/>
        <end position="70"/>
    </location>
</feature>
<organism evidence="2">
    <name type="scientific">Prymnesium polylepis</name>
    <dbReference type="NCBI Taxonomy" id="72548"/>
    <lineage>
        <taxon>Eukaryota</taxon>
        <taxon>Haptista</taxon>
        <taxon>Haptophyta</taxon>
        <taxon>Prymnesiophyceae</taxon>
        <taxon>Prymnesiales</taxon>
        <taxon>Prymnesiaceae</taxon>
        <taxon>Prymnesium</taxon>
    </lineage>
</organism>
<evidence type="ECO:0000256" key="1">
    <source>
        <dbReference type="SAM" id="MobiDB-lite"/>
    </source>
</evidence>
<feature type="region of interest" description="Disordered" evidence="1">
    <location>
        <begin position="35"/>
        <end position="77"/>
    </location>
</feature>
<protein>
    <submittedName>
        <fullName evidence="2">Uncharacterized protein</fullName>
    </submittedName>
</protein>
<evidence type="ECO:0000313" key="2">
    <source>
        <dbReference type="EMBL" id="CAE2194714.1"/>
    </source>
</evidence>
<name>A0A7S4HC86_9EUKA</name>
<accession>A0A7S4HC86</accession>
<dbReference type="EMBL" id="HBKO01000125">
    <property type="protein sequence ID" value="CAE2194714.1"/>
    <property type="molecule type" value="Transcribed_RNA"/>
</dbReference>
<reference evidence="2" key="1">
    <citation type="submission" date="2021-01" db="EMBL/GenBank/DDBJ databases">
        <authorList>
            <person name="Corre E."/>
            <person name="Pelletier E."/>
            <person name="Niang G."/>
            <person name="Scheremetjew M."/>
            <person name="Finn R."/>
            <person name="Kale V."/>
            <person name="Holt S."/>
            <person name="Cochrane G."/>
            <person name="Meng A."/>
            <person name="Brown T."/>
            <person name="Cohen L."/>
        </authorList>
    </citation>
    <scope>NUCLEOTIDE SEQUENCE</scope>
    <source>
        <strain evidence="2">UIO037</strain>
    </source>
</reference>
<gene>
    <name evidence="2" type="ORF">CPOL0286_LOCUS64</name>
</gene>
<sequence>MASLLAAFLGFTMDVGPLHSPRRAACLFAQAADAVPRASKDHGSTAASQLLETMRNDESKLDQSKLEAQRPRQGLSPFSQFCHERSVTVAKQNGWGTQL</sequence>
<dbReference type="AlphaFoldDB" id="A0A7S4HC86"/>
<proteinExistence type="predicted"/>